<keyword evidence="2" id="KW-1185">Reference proteome</keyword>
<reference evidence="1 2" key="1">
    <citation type="submission" date="2018-10" db="EMBL/GenBank/DDBJ databases">
        <title>Isolation from cow dung.</title>
        <authorList>
            <person name="Ling L."/>
        </authorList>
    </citation>
    <scope>NUCLEOTIDE SEQUENCE [LARGE SCALE GENOMIC DNA]</scope>
    <source>
        <strain evidence="1 2">NEAU-LL90</strain>
    </source>
</reference>
<comment type="caution">
    <text evidence="1">The sequence shown here is derived from an EMBL/GenBank/DDBJ whole genome shotgun (WGS) entry which is preliminary data.</text>
</comment>
<dbReference type="AlphaFoldDB" id="A0A3M2L502"/>
<dbReference type="EMBL" id="RFFH01000006">
    <property type="protein sequence ID" value="RMI31790.1"/>
    <property type="molecule type" value="Genomic_DNA"/>
</dbReference>
<evidence type="ECO:0000313" key="2">
    <source>
        <dbReference type="Proteomes" id="UP000279275"/>
    </source>
</evidence>
<gene>
    <name evidence="1" type="ORF">EBN03_16510</name>
</gene>
<name>A0A3M2L502_9NOCA</name>
<proteinExistence type="predicted"/>
<protein>
    <submittedName>
        <fullName evidence="1">Uncharacterized protein</fullName>
    </submittedName>
</protein>
<sequence length="80" mass="8990">MMIFVEGEDVRFADIRSPESVRSAARELSAQQPRISAALAEFDRQPAELADPARTTLPGPRFDRMGDFVNAFRGGRRPQR</sequence>
<dbReference type="Proteomes" id="UP000279275">
    <property type="component" value="Unassembled WGS sequence"/>
</dbReference>
<accession>A0A3M2L502</accession>
<evidence type="ECO:0000313" key="1">
    <source>
        <dbReference type="EMBL" id="RMI31790.1"/>
    </source>
</evidence>
<organism evidence="1 2">
    <name type="scientific">Nocardia stercoris</name>
    <dbReference type="NCBI Taxonomy" id="2483361"/>
    <lineage>
        <taxon>Bacteria</taxon>
        <taxon>Bacillati</taxon>
        <taxon>Actinomycetota</taxon>
        <taxon>Actinomycetes</taxon>
        <taxon>Mycobacteriales</taxon>
        <taxon>Nocardiaceae</taxon>
        <taxon>Nocardia</taxon>
    </lineage>
</organism>